<organism evidence="1 2">
    <name type="scientific">Candidatus Nitrosomaritimum aestuariumsis</name>
    <dbReference type="NCBI Taxonomy" id="3342354"/>
    <lineage>
        <taxon>Archaea</taxon>
        <taxon>Nitrososphaerota</taxon>
        <taxon>Nitrososphaeria</taxon>
        <taxon>Nitrosopumilales</taxon>
        <taxon>Nitrosopumilaceae</taxon>
        <taxon>Candidatus Nitrosomaritimum</taxon>
    </lineage>
</organism>
<dbReference type="EMBL" id="JACEMX010000083">
    <property type="protein sequence ID" value="MBA4463303.1"/>
    <property type="molecule type" value="Genomic_DNA"/>
</dbReference>
<dbReference type="Proteomes" id="UP000591542">
    <property type="component" value="Unassembled WGS sequence"/>
</dbReference>
<evidence type="ECO:0000313" key="1">
    <source>
        <dbReference type="EMBL" id="MBA4463303.1"/>
    </source>
</evidence>
<name>A0AC60W7P4_9ARCH</name>
<accession>A0AC60W7P4</accession>
<sequence length="612" mass="69046">MYNRNRRHWYVLTTNLKQSRPKPRKGKINWARNQEADFFANTVKLYRQGQYDPDSFRRFRLQHGAYGTRLADDYAMVRIKLPAGEIYPNQIERISQLSEQFSIGSAHFSTRENIQLHWVVLEDVSEIFRGLSEVGLTSREACGNTVRNVMCSPLSGVCPDEEFDATPYALATARFFLRNPMSQNLPRKFKFNFTCCEKHGMVRMVDVGLIPQTKEKDGTIQKGFKIFLGGGLGNRSFVGHQLEDFTPEEDLLYTSIAVMRIFDRLGDRKNLARNRMRYLVNDMGWEKFQNLVLKERAIVRATQSVVTRLNVDDTPNEIKRPIRVSDESGSTSVDGYARWLKGSTFKQKQPGYYSVFVTLEAGDITSNQLHVLSELIQEYSAEGLGRAGFSQNISLRYVHEDDLPHLYTKLLSAGLAKSGSLTMSAPIGCSGTTSCNLALTNSHRIAKEIQRKFLELKLDEDDDLRDSSIKISGCPNSCGQHGIATIGFFGGGARVDKDMYPNYMMQLGGRSDGETMLGISCLRVPAKRVIPVILKVIEVFKENKKPEDDLKSWIHRVVNGIDDSKIKSINDLKEILTPLTLPPSKTEDPDFYADYGSDSSYHTKTGKGECAA</sequence>
<comment type="caution">
    <text evidence="1">The sequence shown here is derived from an EMBL/GenBank/DDBJ whole genome shotgun (WGS) entry which is preliminary data.</text>
</comment>
<proteinExistence type="predicted"/>
<gene>
    <name evidence="1" type="ORF">H2B01_03855</name>
</gene>
<reference evidence="1 2" key="1">
    <citation type="journal article" date="2020" name="Appl. Environ. Microbiol.">
        <title>Genomic Characteristics of a Novel Species of Ammonia-Oxidizing Archaea from the Jiulong River Estuary.</title>
        <authorList>
            <person name="Zou D."/>
            <person name="Wan R."/>
            <person name="Han L."/>
            <person name="Xu M.N."/>
            <person name="Liu Y."/>
            <person name="Liu H."/>
            <person name="Kao S.J."/>
            <person name="Li M."/>
        </authorList>
    </citation>
    <scope>NUCLEOTIDE SEQUENCE [LARGE SCALE GENOMIC DNA]</scope>
    <source>
        <strain evidence="1">S2bin1</strain>
    </source>
</reference>
<evidence type="ECO:0000313" key="2">
    <source>
        <dbReference type="Proteomes" id="UP000591542"/>
    </source>
</evidence>
<protein>
    <submittedName>
        <fullName evidence="1">Nitrite/sulfite reductase</fullName>
    </submittedName>
</protein>